<keyword evidence="1" id="KW-0812">Transmembrane</keyword>
<dbReference type="HOGENOM" id="CLU_3319395_0_0_6"/>
<keyword evidence="1" id="KW-0472">Membrane</keyword>
<gene>
    <name evidence="2" type="ORF">XBI1_350006</name>
</gene>
<feature type="transmembrane region" description="Helical" evidence="1">
    <location>
        <begin position="20"/>
        <end position="37"/>
    </location>
</feature>
<keyword evidence="1" id="KW-1133">Transmembrane helix</keyword>
<evidence type="ECO:0000313" key="2">
    <source>
        <dbReference type="EMBL" id="CDH34620.1"/>
    </source>
</evidence>
<reference evidence="2" key="1">
    <citation type="submission" date="2013-07" db="EMBL/GenBank/DDBJ databases">
        <title>Sub-species coevolution in mutualistic symbiosis.</title>
        <authorList>
            <person name="Murfin K."/>
            <person name="Klassen J."/>
            <person name="Lee M."/>
            <person name="Forst S."/>
            <person name="Stock P."/>
            <person name="Goodrich-Blair H."/>
        </authorList>
    </citation>
    <scope>NUCLEOTIDE SEQUENCE [LARGE SCALE GENOMIC DNA]</scope>
    <source>
        <strain evidence="2">Intermedium</strain>
    </source>
</reference>
<evidence type="ECO:0000313" key="3">
    <source>
        <dbReference type="Proteomes" id="UP000028480"/>
    </source>
</evidence>
<evidence type="ECO:0000256" key="1">
    <source>
        <dbReference type="SAM" id="Phobius"/>
    </source>
</evidence>
<name>A0A077QMN4_XENBV</name>
<protein>
    <submittedName>
        <fullName evidence="2">Uncharacterized protein</fullName>
    </submittedName>
</protein>
<sequence length="39" mass="4559">MERQNCEDSASQKFILRNKYFIFGAMIWFSGTLGRVLNS</sequence>
<accession>A0A077QMN4</accession>
<dbReference type="Proteomes" id="UP000028480">
    <property type="component" value="Unassembled WGS sequence"/>
</dbReference>
<proteinExistence type="predicted"/>
<dbReference type="EMBL" id="CBTB010000241">
    <property type="protein sequence ID" value="CDH34620.1"/>
    <property type="molecule type" value="Genomic_DNA"/>
</dbReference>
<dbReference type="AlphaFoldDB" id="A0A077QMN4"/>
<comment type="caution">
    <text evidence="2">The sequence shown here is derived from an EMBL/GenBank/DDBJ whole genome shotgun (WGS) entry which is preliminary data.</text>
</comment>
<organism evidence="2 3">
    <name type="scientific">Xenorhabdus bovienii str. Intermedium</name>
    <dbReference type="NCBI Taxonomy" id="1379677"/>
    <lineage>
        <taxon>Bacteria</taxon>
        <taxon>Pseudomonadati</taxon>
        <taxon>Pseudomonadota</taxon>
        <taxon>Gammaproteobacteria</taxon>
        <taxon>Enterobacterales</taxon>
        <taxon>Morganellaceae</taxon>
        <taxon>Xenorhabdus</taxon>
    </lineage>
</organism>